<dbReference type="OrthoDB" id="3352776at2759"/>
<organism evidence="1 2">
    <name type="scientific">Aspergillus taichungensis</name>
    <dbReference type="NCBI Taxonomy" id="482145"/>
    <lineage>
        <taxon>Eukaryota</taxon>
        <taxon>Fungi</taxon>
        <taxon>Dikarya</taxon>
        <taxon>Ascomycota</taxon>
        <taxon>Pezizomycotina</taxon>
        <taxon>Eurotiomycetes</taxon>
        <taxon>Eurotiomycetidae</taxon>
        <taxon>Eurotiales</taxon>
        <taxon>Aspergillaceae</taxon>
        <taxon>Aspergillus</taxon>
        <taxon>Aspergillus subgen. Circumdati</taxon>
    </lineage>
</organism>
<reference evidence="2" key="1">
    <citation type="submission" date="2017-12" db="EMBL/GenBank/DDBJ databases">
        <authorList>
            <consortium name="DOE Joint Genome Institute"/>
            <person name="Mondo S.J."/>
            <person name="Kjaerbolling I."/>
            <person name="Vesth T.C."/>
            <person name="Frisvad J.C."/>
            <person name="Nybo J.L."/>
            <person name="Theobald S."/>
            <person name="Kuo A."/>
            <person name="Bowyer P."/>
            <person name="Matsuda Y."/>
            <person name="Lyhne E.K."/>
            <person name="Kogle M.E."/>
            <person name="Clum A."/>
            <person name="Lipzen A."/>
            <person name="Salamov A."/>
            <person name="Ngan C.Y."/>
            <person name="Daum C."/>
            <person name="Chiniquy J."/>
            <person name="Barry K."/>
            <person name="LaButti K."/>
            <person name="Haridas S."/>
            <person name="Simmons B.A."/>
            <person name="Magnuson J.K."/>
            <person name="Mortensen U.H."/>
            <person name="Larsen T.O."/>
            <person name="Grigoriev I.V."/>
            <person name="Baker S.E."/>
            <person name="Andersen M.R."/>
            <person name="Nordberg H.P."/>
            <person name="Cantor M.N."/>
            <person name="Hua S.X."/>
        </authorList>
    </citation>
    <scope>NUCLEOTIDE SEQUENCE [LARGE SCALE GENOMIC DNA]</scope>
    <source>
        <strain evidence="2">IBT 19404</strain>
    </source>
</reference>
<dbReference type="Gene3D" id="3.10.450.50">
    <property type="match status" value="1"/>
</dbReference>
<protein>
    <recommendedName>
        <fullName evidence="3">SnoaL-like domain-containing protein</fullName>
    </recommendedName>
</protein>
<name>A0A2J5HYT5_9EURO</name>
<keyword evidence="2" id="KW-1185">Reference proteome</keyword>
<dbReference type="EMBL" id="KZ559526">
    <property type="protein sequence ID" value="PLN82494.1"/>
    <property type="molecule type" value="Genomic_DNA"/>
</dbReference>
<dbReference type="AlphaFoldDB" id="A0A2J5HYT5"/>
<gene>
    <name evidence="1" type="ORF">BDW42DRAFT_192906</name>
</gene>
<evidence type="ECO:0000313" key="2">
    <source>
        <dbReference type="Proteomes" id="UP000235023"/>
    </source>
</evidence>
<dbReference type="Proteomes" id="UP000235023">
    <property type="component" value="Unassembled WGS sequence"/>
</dbReference>
<sequence>MPPPPPTRESLIQPVRTLCKAFSTASSPETLASAFTHTPPPLAHEHGLPALAPFLGRDFTGTEGIKRYFALVASELSFEGMVFDDEREWVVDGVAMAVALRGRARFVCRATGEGWDETFAYRVGVGFEGGMWKVTEYRVWADTGAAYLARRGQLGGVIGSGDGGDLKKKGGGHDKVD</sequence>
<evidence type="ECO:0000313" key="1">
    <source>
        <dbReference type="EMBL" id="PLN82494.1"/>
    </source>
</evidence>
<proteinExistence type="predicted"/>
<accession>A0A2J5HYT5</accession>
<evidence type="ECO:0008006" key="3">
    <source>
        <dbReference type="Google" id="ProtNLM"/>
    </source>
</evidence>